<evidence type="ECO:0000256" key="4">
    <source>
        <dbReference type="ARBA" id="ARBA00022737"/>
    </source>
</evidence>
<dbReference type="KEGG" id="btab:109033060"/>
<dbReference type="PROSITE" id="PS51162">
    <property type="entry name" value="THYROGLOBULIN_1_2"/>
    <property type="match status" value="2"/>
</dbReference>
<dbReference type="InterPro" id="IPR019577">
    <property type="entry name" value="SPARC/Testican_Ca-bd-dom"/>
</dbReference>
<evidence type="ECO:0000256" key="7">
    <source>
        <dbReference type="ARBA" id="ARBA00023180"/>
    </source>
</evidence>
<dbReference type="InterPro" id="IPR011992">
    <property type="entry name" value="EF-hand-dom_pair"/>
</dbReference>
<dbReference type="InterPro" id="IPR000716">
    <property type="entry name" value="Thyroglobulin_1"/>
</dbReference>
<dbReference type="GO" id="GO:0030198">
    <property type="term" value="P:extracellular matrix organization"/>
    <property type="evidence" value="ECO:0007669"/>
    <property type="project" value="TreeGrafter"/>
</dbReference>
<dbReference type="SMART" id="SM00211">
    <property type="entry name" value="TY"/>
    <property type="match status" value="2"/>
</dbReference>
<organism evidence="13 14">
    <name type="scientific">Bemisia tabaci</name>
    <name type="common">Sweetpotato whitefly</name>
    <name type="synonym">Aleurodes tabaci</name>
    <dbReference type="NCBI Taxonomy" id="7038"/>
    <lineage>
        <taxon>Eukaryota</taxon>
        <taxon>Metazoa</taxon>
        <taxon>Ecdysozoa</taxon>
        <taxon>Arthropoda</taxon>
        <taxon>Hexapoda</taxon>
        <taxon>Insecta</taxon>
        <taxon>Pterygota</taxon>
        <taxon>Neoptera</taxon>
        <taxon>Paraneoptera</taxon>
        <taxon>Hemiptera</taxon>
        <taxon>Sternorrhyncha</taxon>
        <taxon>Aleyrodoidea</taxon>
        <taxon>Aleyrodidae</taxon>
        <taxon>Aleyrodinae</taxon>
        <taxon>Bemisia</taxon>
    </lineage>
</organism>
<dbReference type="PROSITE" id="PS00484">
    <property type="entry name" value="THYROGLOBULIN_1_1"/>
    <property type="match status" value="2"/>
</dbReference>
<dbReference type="GO" id="GO:0005509">
    <property type="term" value="F:calcium ion binding"/>
    <property type="evidence" value="ECO:0007669"/>
    <property type="project" value="InterPro"/>
</dbReference>
<dbReference type="Gene3D" id="4.10.800.10">
    <property type="entry name" value="Thyroglobulin type-1"/>
    <property type="match status" value="2"/>
</dbReference>
<feature type="domain" description="Thyroglobulin type-1" evidence="11">
    <location>
        <begin position="81"/>
        <end position="139"/>
    </location>
</feature>
<dbReference type="InterPro" id="IPR036857">
    <property type="entry name" value="Thyroglobulin_1_sf"/>
</dbReference>
<dbReference type="CDD" id="cd00104">
    <property type="entry name" value="KAZAL_FS"/>
    <property type="match status" value="1"/>
</dbReference>
<evidence type="ECO:0000256" key="2">
    <source>
        <dbReference type="ARBA" id="ARBA00022525"/>
    </source>
</evidence>
<name>A0A9P0AAE9_BEMTA</name>
<feature type="disulfide bond" evidence="8">
    <location>
        <begin position="383"/>
        <end position="390"/>
    </location>
</feature>
<feature type="disulfide bond" evidence="8">
    <location>
        <begin position="119"/>
        <end position="139"/>
    </location>
</feature>
<dbReference type="Proteomes" id="UP001152759">
    <property type="component" value="Chromosome 3"/>
</dbReference>
<dbReference type="Pfam" id="PF00086">
    <property type="entry name" value="Thyroglobulin_1"/>
    <property type="match status" value="2"/>
</dbReference>
<dbReference type="AlphaFoldDB" id="A0A9P0AAE9"/>
<proteinExistence type="predicted"/>
<keyword evidence="7" id="KW-0325">Glycoprotein</keyword>
<dbReference type="SUPFAM" id="SSF57610">
    <property type="entry name" value="Thyroglobulin type-1 domain"/>
    <property type="match status" value="2"/>
</dbReference>
<dbReference type="EMBL" id="OU963864">
    <property type="protein sequence ID" value="CAH0387565.1"/>
    <property type="molecule type" value="Genomic_DNA"/>
</dbReference>
<keyword evidence="2" id="KW-0964">Secreted</keyword>
<dbReference type="Pfam" id="PF07648">
    <property type="entry name" value="Kazal_2"/>
    <property type="match status" value="1"/>
</dbReference>
<evidence type="ECO:0000259" key="11">
    <source>
        <dbReference type="PROSITE" id="PS51162"/>
    </source>
</evidence>
<evidence type="ECO:0000256" key="5">
    <source>
        <dbReference type="ARBA" id="ARBA00022837"/>
    </source>
</evidence>
<evidence type="ECO:0000313" key="14">
    <source>
        <dbReference type="Proteomes" id="UP001152759"/>
    </source>
</evidence>
<dbReference type="GO" id="GO:0050840">
    <property type="term" value="F:extracellular matrix binding"/>
    <property type="evidence" value="ECO:0007669"/>
    <property type="project" value="TreeGrafter"/>
</dbReference>
<evidence type="ECO:0008006" key="15">
    <source>
        <dbReference type="Google" id="ProtNLM"/>
    </source>
</evidence>
<evidence type="ECO:0000256" key="1">
    <source>
        <dbReference type="ARBA" id="ARBA00004613"/>
    </source>
</evidence>
<dbReference type="PANTHER" id="PTHR12352">
    <property type="entry name" value="SECRETED MODULAR CALCIUM-BINDING PROTEIN"/>
    <property type="match status" value="1"/>
</dbReference>
<evidence type="ECO:0000256" key="3">
    <source>
        <dbReference type="ARBA" id="ARBA00022729"/>
    </source>
</evidence>
<dbReference type="PANTHER" id="PTHR12352:SF30">
    <property type="entry name" value="FI05255P"/>
    <property type="match status" value="1"/>
</dbReference>
<comment type="subcellular location">
    <subcellularLocation>
        <location evidence="1">Secreted</location>
    </subcellularLocation>
</comment>
<keyword evidence="5" id="KW-0106">Calcium</keyword>
<evidence type="ECO:0000256" key="10">
    <source>
        <dbReference type="SAM" id="SignalP"/>
    </source>
</evidence>
<evidence type="ECO:0000259" key="12">
    <source>
        <dbReference type="PROSITE" id="PS51465"/>
    </source>
</evidence>
<accession>A0A9P0AAE9</accession>
<feature type="signal peptide" evidence="10">
    <location>
        <begin position="1"/>
        <end position="23"/>
    </location>
</feature>
<keyword evidence="4" id="KW-0677">Repeat</keyword>
<feature type="chain" id="PRO_5040494658" description="SPARC-related modular calcium-binding protein 2" evidence="10">
    <location>
        <begin position="24"/>
        <end position="562"/>
    </location>
</feature>
<evidence type="ECO:0000256" key="9">
    <source>
        <dbReference type="SAM" id="MobiDB-lite"/>
    </source>
</evidence>
<dbReference type="Pfam" id="PF10591">
    <property type="entry name" value="SPARC_Ca_bdg"/>
    <property type="match status" value="2"/>
</dbReference>
<dbReference type="CDD" id="cd00191">
    <property type="entry name" value="TY"/>
    <property type="match status" value="2"/>
</dbReference>
<evidence type="ECO:0000256" key="8">
    <source>
        <dbReference type="PROSITE-ProRule" id="PRU00500"/>
    </source>
</evidence>
<feature type="domain" description="Thyroglobulin type-1" evidence="11">
    <location>
        <begin position="346"/>
        <end position="413"/>
    </location>
</feature>
<evidence type="ECO:0000313" key="13">
    <source>
        <dbReference type="EMBL" id="CAH0387565.1"/>
    </source>
</evidence>
<dbReference type="CDD" id="cd16234">
    <property type="entry name" value="EFh_SPARC_SMOC"/>
    <property type="match status" value="1"/>
</dbReference>
<dbReference type="PROSITE" id="PS00018">
    <property type="entry name" value="EF_HAND_1"/>
    <property type="match status" value="3"/>
</dbReference>
<feature type="disulfide bond" evidence="8">
    <location>
        <begin position="110"/>
        <end position="117"/>
    </location>
</feature>
<gene>
    <name evidence="13" type="ORF">BEMITA_LOCUS6567</name>
</gene>
<sequence>MRVSPPYLLCLLVVFTVLSAAQCKKDCATRLAACEGKNPTARRPICGSNNQTYQNRCALLRAQCLQRQNVTVKHKGRCREKQPCWKVLNQKNYGYTPQCRADGRYAPVQCHEEAAFCWCVTPMGKTIPNTSVAHALPKCPPRGKSKKQGRNNSRNQRRNCDAGDRAQFVNNLVYFFSTEYNRDISQNSNFSKENPSSKENLKQEAVKWKFSVLDVDRSKNLSKAEFRNLRRLVKKVVKPKRCAKSFIPLCDENKDAFITEIEWIKCLSFGHETNKKDDGGKESSASPAKEVKKETPEVDQFEEDSHALGSMDAEEDLLPYEGGIDGDSDDSKLPIESVPEADPMEASGCLYDRQTALDELQFRPTPNYVPECTPDGRYEKVQCFKSKGYCWCAHEDTGKTIPGSARYNQRPSCDTLQSPPRPMKGCPEAKKVLFSQDLTRIFKETLSNYKSSNGSEVTWALGNEEQILTSYFQYLDESKNKFLERKEWKPFRTMMTGNKLLQRCGRRLNKYCDVNQDNRISLTEWLACLKIVQMNPQQGMSTIIPPHNLKGPNPLDKYLKDN</sequence>
<feature type="region of interest" description="Disordered" evidence="9">
    <location>
        <begin position="134"/>
        <end position="160"/>
    </location>
</feature>
<dbReference type="InterPro" id="IPR051950">
    <property type="entry name" value="Dev_reg/Prot_inhib"/>
</dbReference>
<dbReference type="GO" id="GO:0005604">
    <property type="term" value="C:basement membrane"/>
    <property type="evidence" value="ECO:0007669"/>
    <property type="project" value="TreeGrafter"/>
</dbReference>
<dbReference type="SMART" id="SM00280">
    <property type="entry name" value="KAZAL"/>
    <property type="match status" value="1"/>
</dbReference>
<dbReference type="PROSITE" id="PS51465">
    <property type="entry name" value="KAZAL_2"/>
    <property type="match status" value="1"/>
</dbReference>
<feature type="domain" description="Kazal-like" evidence="12">
    <location>
        <begin position="17"/>
        <end position="80"/>
    </location>
</feature>
<keyword evidence="6 8" id="KW-1015">Disulfide bond</keyword>
<feature type="region of interest" description="Disordered" evidence="9">
    <location>
        <begin position="274"/>
        <end position="312"/>
    </location>
</feature>
<keyword evidence="14" id="KW-1185">Reference proteome</keyword>
<dbReference type="GO" id="GO:0008201">
    <property type="term" value="F:heparin binding"/>
    <property type="evidence" value="ECO:0007669"/>
    <property type="project" value="TreeGrafter"/>
</dbReference>
<protein>
    <recommendedName>
        <fullName evidence="15">SPARC-related modular calcium-binding protein 2</fullName>
    </recommendedName>
</protein>
<dbReference type="OrthoDB" id="5986054at2759"/>
<keyword evidence="3 10" id="KW-0732">Signal</keyword>
<dbReference type="InterPro" id="IPR018247">
    <property type="entry name" value="EF_Hand_1_Ca_BS"/>
</dbReference>
<dbReference type="GO" id="GO:0005615">
    <property type="term" value="C:extracellular space"/>
    <property type="evidence" value="ECO:0007669"/>
    <property type="project" value="TreeGrafter"/>
</dbReference>
<evidence type="ECO:0000256" key="6">
    <source>
        <dbReference type="ARBA" id="ARBA00023157"/>
    </source>
</evidence>
<dbReference type="InterPro" id="IPR002350">
    <property type="entry name" value="Kazal_dom"/>
</dbReference>
<reference evidence="13" key="1">
    <citation type="submission" date="2021-12" db="EMBL/GenBank/DDBJ databases">
        <authorList>
            <person name="King R."/>
        </authorList>
    </citation>
    <scope>NUCLEOTIDE SEQUENCE</scope>
</reference>
<comment type="caution">
    <text evidence="8">Lacks conserved residue(s) required for the propagation of feature annotation.</text>
</comment>
<dbReference type="SUPFAM" id="SSF47473">
    <property type="entry name" value="EF-hand"/>
    <property type="match status" value="2"/>
</dbReference>
<dbReference type="Gene3D" id="1.10.238.10">
    <property type="entry name" value="EF-hand"/>
    <property type="match status" value="2"/>
</dbReference>